<sequence length="90" mass="10494">MYELLLDSECYSDDVVSRINISAFAIYLNMSNLYDCLLISTMSWCQYLYKLLLDSECYSDDVVSKINISAFAIYLNMSNLYDYLLINMMS</sequence>
<evidence type="ECO:0000313" key="2">
    <source>
        <dbReference type="Proteomes" id="UP000422822"/>
    </source>
</evidence>
<reference evidence="1 2" key="1">
    <citation type="submission" date="2018-10" db="EMBL/GenBank/DDBJ databases">
        <title>Propagation and draft genome sequences of three atypical Erhlichia ruminantium isolates.</title>
        <authorList>
            <person name="Liebenberg J."/>
            <person name="Steyn H."/>
            <person name="Josemans A."/>
            <person name="Zweygarth E."/>
        </authorList>
    </citation>
    <scope>NUCLEOTIDE SEQUENCE [LARGE SCALE GENOMIC DNA]</scope>
    <source>
        <strain evidence="1 2">Omatjenne</strain>
    </source>
</reference>
<evidence type="ECO:0000313" key="1">
    <source>
        <dbReference type="EMBL" id="QGR03227.1"/>
    </source>
</evidence>
<gene>
    <name evidence="1" type="ORF">EDL80_01250</name>
</gene>
<dbReference type="AlphaFoldDB" id="A0AAE6Q8Q8"/>
<accession>A0AAE6Q8Q8</accession>
<keyword evidence="2" id="KW-1185">Reference proteome</keyword>
<dbReference type="Proteomes" id="UP000422822">
    <property type="component" value="Chromosome"/>
</dbReference>
<proteinExistence type="predicted"/>
<dbReference type="EMBL" id="CP033455">
    <property type="protein sequence ID" value="QGR03227.1"/>
    <property type="molecule type" value="Genomic_DNA"/>
</dbReference>
<protein>
    <submittedName>
        <fullName evidence="1">Uncharacterized protein</fullName>
    </submittedName>
</protein>
<name>A0AAE6Q8Q8_EHRRU</name>
<organism evidence="1 2">
    <name type="scientific">Ehrlichia ruminantium</name>
    <name type="common">heartwater rickettsia</name>
    <name type="synonym">Cowdria ruminantium</name>
    <dbReference type="NCBI Taxonomy" id="779"/>
    <lineage>
        <taxon>Bacteria</taxon>
        <taxon>Pseudomonadati</taxon>
        <taxon>Pseudomonadota</taxon>
        <taxon>Alphaproteobacteria</taxon>
        <taxon>Rickettsiales</taxon>
        <taxon>Anaplasmataceae</taxon>
        <taxon>Ehrlichia</taxon>
    </lineage>
</organism>